<dbReference type="SUPFAM" id="SSF54593">
    <property type="entry name" value="Glyoxalase/Bleomycin resistance protein/Dihydroxybiphenyl dioxygenase"/>
    <property type="match status" value="1"/>
</dbReference>
<feature type="domain" description="Glyoxalase-like" evidence="1">
    <location>
        <begin position="7"/>
        <end position="138"/>
    </location>
</feature>
<evidence type="ECO:0000313" key="3">
    <source>
        <dbReference type="Proteomes" id="UP000704762"/>
    </source>
</evidence>
<name>A0ABS2RJF2_9ACTN</name>
<organism evidence="2 3">
    <name type="scientific">Microlunatus panaciterrae</name>
    <dbReference type="NCBI Taxonomy" id="400768"/>
    <lineage>
        <taxon>Bacteria</taxon>
        <taxon>Bacillati</taxon>
        <taxon>Actinomycetota</taxon>
        <taxon>Actinomycetes</taxon>
        <taxon>Propionibacteriales</taxon>
        <taxon>Propionibacteriaceae</taxon>
        <taxon>Microlunatus</taxon>
    </lineage>
</organism>
<dbReference type="InterPro" id="IPR029068">
    <property type="entry name" value="Glyas_Bleomycin-R_OHBP_Dase"/>
</dbReference>
<keyword evidence="3" id="KW-1185">Reference proteome</keyword>
<dbReference type="EMBL" id="JAFBCF010000001">
    <property type="protein sequence ID" value="MBM7799138.1"/>
    <property type="molecule type" value="Genomic_DNA"/>
</dbReference>
<dbReference type="PANTHER" id="PTHR35908">
    <property type="entry name" value="HYPOTHETICAL FUSION PROTEIN"/>
    <property type="match status" value="1"/>
</dbReference>
<gene>
    <name evidence="2" type="ORF">JOE57_002059</name>
</gene>
<proteinExistence type="predicted"/>
<dbReference type="Pfam" id="PF18029">
    <property type="entry name" value="Glyoxalase_6"/>
    <property type="match status" value="1"/>
</dbReference>
<dbReference type="Gene3D" id="3.10.180.10">
    <property type="entry name" value="2,3-Dihydroxybiphenyl 1,2-Dioxygenase, domain 1"/>
    <property type="match status" value="1"/>
</dbReference>
<dbReference type="PANTHER" id="PTHR35908:SF1">
    <property type="entry name" value="CONSERVED PROTEIN"/>
    <property type="match status" value="1"/>
</dbReference>
<comment type="caution">
    <text evidence="2">The sequence shown here is derived from an EMBL/GenBank/DDBJ whole genome shotgun (WGS) entry which is preliminary data.</text>
</comment>
<evidence type="ECO:0000259" key="1">
    <source>
        <dbReference type="Pfam" id="PF18029"/>
    </source>
</evidence>
<accession>A0ABS2RJF2</accession>
<evidence type="ECO:0000313" key="2">
    <source>
        <dbReference type="EMBL" id="MBM7799138.1"/>
    </source>
</evidence>
<protein>
    <recommendedName>
        <fullName evidence="1">Glyoxalase-like domain-containing protein</fullName>
    </recommendedName>
</protein>
<reference evidence="2 3" key="1">
    <citation type="submission" date="2021-01" db="EMBL/GenBank/DDBJ databases">
        <title>Sequencing the genomes of 1000 actinobacteria strains.</title>
        <authorList>
            <person name="Klenk H.-P."/>
        </authorList>
    </citation>
    <scope>NUCLEOTIDE SEQUENCE [LARGE SCALE GENOMIC DNA]</scope>
    <source>
        <strain evidence="2 3">DSM 18662</strain>
    </source>
</reference>
<dbReference type="InterPro" id="IPR041581">
    <property type="entry name" value="Glyoxalase_6"/>
</dbReference>
<sequence length="139" mass="15769">MNPTNWQLAVDAVDAHTLADFWAEALHYELEDNTAVIERVVADGRATLDATFVRPDGIRSWRGFEAIRGDGRRILFHTVPEPKTVKNRWHIDLNVGHEQMAAEVQRLIALGASQLREVHEEGGHFVVMIDPEDNEFCVQ</sequence>
<dbReference type="RefSeq" id="WP_204917694.1">
    <property type="nucleotide sequence ID" value="NZ_BAAAQP010000004.1"/>
</dbReference>
<dbReference type="Proteomes" id="UP000704762">
    <property type="component" value="Unassembled WGS sequence"/>
</dbReference>